<dbReference type="RefSeq" id="WP_091273373.1">
    <property type="nucleotide sequence ID" value="NZ_FNDK01000010.1"/>
</dbReference>
<evidence type="ECO:0000256" key="1">
    <source>
        <dbReference type="SAM" id="MobiDB-lite"/>
    </source>
</evidence>
<protein>
    <submittedName>
        <fullName evidence="2">Uncharacterized protein</fullName>
    </submittedName>
</protein>
<accession>A0A1G8ER10</accession>
<proteinExistence type="predicted"/>
<evidence type="ECO:0000313" key="2">
    <source>
        <dbReference type="EMBL" id="SDH72247.1"/>
    </source>
</evidence>
<organism evidence="2 3">
    <name type="scientific">Alteribacillus persepolensis</name>
    <dbReference type="NCBI Taxonomy" id="568899"/>
    <lineage>
        <taxon>Bacteria</taxon>
        <taxon>Bacillati</taxon>
        <taxon>Bacillota</taxon>
        <taxon>Bacilli</taxon>
        <taxon>Bacillales</taxon>
        <taxon>Bacillaceae</taxon>
        <taxon>Alteribacillus</taxon>
    </lineage>
</organism>
<sequence>MNVHYGQDPNMPGPYRQQEPSVQYIPPVVIEGYVNQWIQTFIPGYGRVIAYVLDYNRRTGMVSMFIYQPPFYRRQYVQVYHGDLVGVSPYFGPTPPRPGGQPPRPRPPYGPGGPGHGGGFWPWLFGQVF</sequence>
<evidence type="ECO:0000313" key="3">
    <source>
        <dbReference type="Proteomes" id="UP000199163"/>
    </source>
</evidence>
<name>A0A1G8ER10_9BACI</name>
<feature type="compositionally biased region" description="Pro residues" evidence="1">
    <location>
        <begin position="92"/>
        <end position="111"/>
    </location>
</feature>
<dbReference type="Proteomes" id="UP000199163">
    <property type="component" value="Unassembled WGS sequence"/>
</dbReference>
<reference evidence="2 3" key="1">
    <citation type="submission" date="2016-10" db="EMBL/GenBank/DDBJ databases">
        <authorList>
            <person name="de Groot N.N."/>
        </authorList>
    </citation>
    <scope>NUCLEOTIDE SEQUENCE [LARGE SCALE GENOMIC DNA]</scope>
    <source>
        <strain evidence="2 3">DSM 21632</strain>
    </source>
</reference>
<dbReference type="AlphaFoldDB" id="A0A1G8ER10"/>
<dbReference type="OrthoDB" id="2679204at2"/>
<dbReference type="EMBL" id="FNDK01000010">
    <property type="protein sequence ID" value="SDH72247.1"/>
    <property type="molecule type" value="Genomic_DNA"/>
</dbReference>
<feature type="region of interest" description="Disordered" evidence="1">
    <location>
        <begin position="91"/>
        <end position="112"/>
    </location>
</feature>
<gene>
    <name evidence="2" type="ORF">SAMN05192534_11027</name>
</gene>
<keyword evidence="3" id="KW-1185">Reference proteome</keyword>